<dbReference type="AlphaFoldDB" id="A0A0F9EX84"/>
<dbReference type="EMBL" id="LAZR01025775">
    <property type="protein sequence ID" value="KKL70841.1"/>
    <property type="molecule type" value="Genomic_DNA"/>
</dbReference>
<dbReference type="InterPro" id="IPR002035">
    <property type="entry name" value="VWF_A"/>
</dbReference>
<comment type="subcellular location">
    <subcellularLocation>
        <location evidence="1">Secreted</location>
    </subcellularLocation>
</comment>
<gene>
    <name evidence="5" type="ORF">LCGC14_2100870</name>
</gene>
<keyword evidence="3" id="KW-0732">Signal</keyword>
<reference evidence="5" key="1">
    <citation type="journal article" date="2015" name="Nature">
        <title>Complex archaea that bridge the gap between prokaryotes and eukaryotes.</title>
        <authorList>
            <person name="Spang A."/>
            <person name="Saw J.H."/>
            <person name="Jorgensen S.L."/>
            <person name="Zaremba-Niedzwiedzka K."/>
            <person name="Martijn J."/>
            <person name="Lind A.E."/>
            <person name="van Eijk R."/>
            <person name="Schleper C."/>
            <person name="Guy L."/>
            <person name="Ettema T.J."/>
        </authorList>
    </citation>
    <scope>NUCLEOTIDE SEQUENCE</scope>
</reference>
<dbReference type="PROSITE" id="PS50234">
    <property type="entry name" value="VWFA"/>
    <property type="match status" value="1"/>
</dbReference>
<feature type="domain" description="VWFA" evidence="4">
    <location>
        <begin position="35"/>
        <end position="125"/>
    </location>
</feature>
<proteinExistence type="predicted"/>
<sequence length="125" mass="13400">MKTLTGLIIAIVVCMASLPHGRADLVEAPDRPTVEIAFVLDTTGSMGGLIAGAKAKIWAIANQIVLGDPKPIVRIALVPYRDKGDEYVTKVFDLTNNIDEVYTQLMKFRAAGGGDGPENVNQALY</sequence>
<evidence type="ECO:0000259" key="4">
    <source>
        <dbReference type="PROSITE" id="PS50234"/>
    </source>
</evidence>
<keyword evidence="2" id="KW-0964">Secreted</keyword>
<dbReference type="Pfam" id="PF25106">
    <property type="entry name" value="VWA_4"/>
    <property type="match status" value="1"/>
</dbReference>
<feature type="non-terminal residue" evidence="5">
    <location>
        <position position="125"/>
    </location>
</feature>
<dbReference type="PANTHER" id="PTHR47763:SF1">
    <property type="entry name" value="DUF659 DOMAIN-CONTAINING PROTEIN"/>
    <property type="match status" value="1"/>
</dbReference>
<dbReference type="InterPro" id="IPR036465">
    <property type="entry name" value="vWFA_dom_sf"/>
</dbReference>
<evidence type="ECO:0000256" key="1">
    <source>
        <dbReference type="ARBA" id="ARBA00004613"/>
    </source>
</evidence>
<dbReference type="PANTHER" id="PTHR47763">
    <property type="entry name" value="ALPHA-PROTEIN KINASE VWKA"/>
    <property type="match status" value="1"/>
</dbReference>
<evidence type="ECO:0000256" key="3">
    <source>
        <dbReference type="ARBA" id="ARBA00022729"/>
    </source>
</evidence>
<dbReference type="InterPro" id="IPR056861">
    <property type="entry name" value="HMCN1-like_VWA"/>
</dbReference>
<comment type="caution">
    <text evidence="5">The sequence shown here is derived from an EMBL/GenBank/DDBJ whole genome shotgun (WGS) entry which is preliminary data.</text>
</comment>
<dbReference type="GO" id="GO:0004674">
    <property type="term" value="F:protein serine/threonine kinase activity"/>
    <property type="evidence" value="ECO:0007669"/>
    <property type="project" value="TreeGrafter"/>
</dbReference>
<evidence type="ECO:0000313" key="5">
    <source>
        <dbReference type="EMBL" id="KKL70841.1"/>
    </source>
</evidence>
<protein>
    <recommendedName>
        <fullName evidence="4">VWFA domain-containing protein</fullName>
    </recommendedName>
</protein>
<dbReference type="GO" id="GO:0005737">
    <property type="term" value="C:cytoplasm"/>
    <property type="evidence" value="ECO:0007669"/>
    <property type="project" value="TreeGrafter"/>
</dbReference>
<name>A0A0F9EX84_9ZZZZ</name>
<organism evidence="5">
    <name type="scientific">marine sediment metagenome</name>
    <dbReference type="NCBI Taxonomy" id="412755"/>
    <lineage>
        <taxon>unclassified sequences</taxon>
        <taxon>metagenomes</taxon>
        <taxon>ecological metagenomes</taxon>
    </lineage>
</organism>
<accession>A0A0F9EX84</accession>
<evidence type="ECO:0000256" key="2">
    <source>
        <dbReference type="ARBA" id="ARBA00022525"/>
    </source>
</evidence>
<dbReference type="Gene3D" id="3.40.50.410">
    <property type="entry name" value="von Willebrand factor, type A domain"/>
    <property type="match status" value="1"/>
</dbReference>
<dbReference type="SUPFAM" id="SSF53300">
    <property type="entry name" value="vWA-like"/>
    <property type="match status" value="1"/>
</dbReference>
<dbReference type="InterPro" id="IPR052969">
    <property type="entry name" value="Thr-specific_kinase-like"/>
</dbReference>